<dbReference type="PANTHER" id="PTHR36615">
    <property type="entry name" value="PROTEIN, PUTATIVE-RELATED"/>
    <property type="match status" value="1"/>
</dbReference>
<feature type="region of interest" description="Disordered" evidence="1">
    <location>
        <begin position="1"/>
        <end position="20"/>
    </location>
</feature>
<name>A0AAV5JVC9_9ROSI</name>
<keyword evidence="2" id="KW-0812">Transmembrane</keyword>
<dbReference type="Proteomes" id="UP001054252">
    <property type="component" value="Unassembled WGS sequence"/>
</dbReference>
<protein>
    <submittedName>
        <fullName evidence="3">Uncharacterized protein</fullName>
    </submittedName>
</protein>
<sequence length="58" mass="5961">MAGIKKAMTSGGPSLSPGMYGRRIPMRGKVKAAIVIGIAHSFASIFSLGSRRAAAQLS</sequence>
<dbReference type="PANTHER" id="PTHR36615:SF7">
    <property type="entry name" value="PROTEIN, PUTATIVE-RELATED"/>
    <property type="match status" value="1"/>
</dbReference>
<dbReference type="EMBL" id="BPVZ01000051">
    <property type="protein sequence ID" value="GKV18609.1"/>
    <property type="molecule type" value="Genomic_DNA"/>
</dbReference>
<organism evidence="3 4">
    <name type="scientific">Rubroshorea leprosula</name>
    <dbReference type="NCBI Taxonomy" id="152421"/>
    <lineage>
        <taxon>Eukaryota</taxon>
        <taxon>Viridiplantae</taxon>
        <taxon>Streptophyta</taxon>
        <taxon>Embryophyta</taxon>
        <taxon>Tracheophyta</taxon>
        <taxon>Spermatophyta</taxon>
        <taxon>Magnoliopsida</taxon>
        <taxon>eudicotyledons</taxon>
        <taxon>Gunneridae</taxon>
        <taxon>Pentapetalae</taxon>
        <taxon>rosids</taxon>
        <taxon>malvids</taxon>
        <taxon>Malvales</taxon>
        <taxon>Dipterocarpaceae</taxon>
        <taxon>Rubroshorea</taxon>
    </lineage>
</organism>
<keyword evidence="2" id="KW-0472">Membrane</keyword>
<evidence type="ECO:0000256" key="1">
    <source>
        <dbReference type="SAM" id="MobiDB-lite"/>
    </source>
</evidence>
<feature type="transmembrane region" description="Helical" evidence="2">
    <location>
        <begin position="32"/>
        <end position="49"/>
    </location>
</feature>
<evidence type="ECO:0000256" key="2">
    <source>
        <dbReference type="SAM" id="Phobius"/>
    </source>
</evidence>
<keyword evidence="2" id="KW-1133">Transmembrane helix</keyword>
<reference evidence="3 4" key="1">
    <citation type="journal article" date="2021" name="Commun. Biol.">
        <title>The genome of Shorea leprosula (Dipterocarpaceae) highlights the ecological relevance of drought in aseasonal tropical rainforests.</title>
        <authorList>
            <person name="Ng K.K.S."/>
            <person name="Kobayashi M.J."/>
            <person name="Fawcett J.A."/>
            <person name="Hatakeyama M."/>
            <person name="Paape T."/>
            <person name="Ng C.H."/>
            <person name="Ang C.C."/>
            <person name="Tnah L.H."/>
            <person name="Lee C.T."/>
            <person name="Nishiyama T."/>
            <person name="Sese J."/>
            <person name="O'Brien M.J."/>
            <person name="Copetti D."/>
            <person name="Mohd Noor M.I."/>
            <person name="Ong R.C."/>
            <person name="Putra M."/>
            <person name="Sireger I.Z."/>
            <person name="Indrioko S."/>
            <person name="Kosugi Y."/>
            <person name="Izuno A."/>
            <person name="Isagi Y."/>
            <person name="Lee S.L."/>
            <person name="Shimizu K.K."/>
        </authorList>
    </citation>
    <scope>NUCLEOTIDE SEQUENCE [LARGE SCALE GENOMIC DNA]</scope>
    <source>
        <strain evidence="3">214</strain>
    </source>
</reference>
<proteinExistence type="predicted"/>
<accession>A0AAV5JVC9</accession>
<evidence type="ECO:0000313" key="4">
    <source>
        <dbReference type="Proteomes" id="UP001054252"/>
    </source>
</evidence>
<evidence type="ECO:0000313" key="3">
    <source>
        <dbReference type="EMBL" id="GKV18609.1"/>
    </source>
</evidence>
<keyword evidence="4" id="KW-1185">Reference proteome</keyword>
<gene>
    <name evidence="3" type="ORF">SLEP1_g28966</name>
</gene>
<dbReference type="AlphaFoldDB" id="A0AAV5JVC9"/>
<comment type="caution">
    <text evidence="3">The sequence shown here is derived from an EMBL/GenBank/DDBJ whole genome shotgun (WGS) entry which is preliminary data.</text>
</comment>